<evidence type="ECO:0000313" key="9">
    <source>
        <dbReference type="EMBL" id="CAB4927390.1"/>
    </source>
</evidence>
<gene>
    <name evidence="9" type="ORF">UFOPK3684_00763</name>
</gene>
<evidence type="ECO:0000256" key="5">
    <source>
        <dbReference type="ARBA" id="ARBA00022989"/>
    </source>
</evidence>
<evidence type="ECO:0000259" key="8">
    <source>
        <dbReference type="PROSITE" id="PS50928"/>
    </source>
</evidence>
<name>A0A6J7I9L3_9ZZZZ</name>
<dbReference type="EMBL" id="CAFBMZ010000045">
    <property type="protein sequence ID" value="CAB4927390.1"/>
    <property type="molecule type" value="Genomic_DNA"/>
</dbReference>
<evidence type="ECO:0000256" key="7">
    <source>
        <dbReference type="SAM" id="Phobius"/>
    </source>
</evidence>
<evidence type="ECO:0000256" key="4">
    <source>
        <dbReference type="ARBA" id="ARBA00022692"/>
    </source>
</evidence>
<protein>
    <submittedName>
        <fullName evidence="9">Unannotated protein</fullName>
    </submittedName>
</protein>
<keyword evidence="6 7" id="KW-0472">Membrane</keyword>
<evidence type="ECO:0000256" key="3">
    <source>
        <dbReference type="ARBA" id="ARBA00022475"/>
    </source>
</evidence>
<dbReference type="Gene3D" id="1.10.3720.10">
    <property type="entry name" value="MetI-like"/>
    <property type="match status" value="1"/>
</dbReference>
<dbReference type="PANTHER" id="PTHR43744:SF8">
    <property type="entry name" value="SN-GLYCEROL-3-PHOSPHATE TRANSPORT SYSTEM PERMEASE PROTEIN UGPE"/>
    <property type="match status" value="1"/>
</dbReference>
<proteinExistence type="predicted"/>
<keyword evidence="2" id="KW-0813">Transport</keyword>
<evidence type="ECO:0000256" key="6">
    <source>
        <dbReference type="ARBA" id="ARBA00023136"/>
    </source>
</evidence>
<dbReference type="Pfam" id="PF00528">
    <property type="entry name" value="BPD_transp_1"/>
    <property type="match status" value="1"/>
</dbReference>
<feature type="transmembrane region" description="Helical" evidence="7">
    <location>
        <begin position="139"/>
        <end position="156"/>
    </location>
</feature>
<feature type="transmembrane region" description="Helical" evidence="7">
    <location>
        <begin position="108"/>
        <end position="127"/>
    </location>
</feature>
<dbReference type="CDD" id="cd06261">
    <property type="entry name" value="TM_PBP2"/>
    <property type="match status" value="1"/>
</dbReference>
<accession>A0A6J7I9L3</accession>
<keyword evidence="3" id="KW-1003">Cell membrane</keyword>
<feature type="transmembrane region" description="Helical" evidence="7">
    <location>
        <begin position="70"/>
        <end position="96"/>
    </location>
</feature>
<dbReference type="InterPro" id="IPR000515">
    <property type="entry name" value="MetI-like"/>
</dbReference>
<feature type="transmembrane region" description="Helical" evidence="7">
    <location>
        <begin position="239"/>
        <end position="260"/>
    </location>
</feature>
<keyword evidence="5 7" id="KW-1133">Transmembrane helix</keyword>
<keyword evidence="4 7" id="KW-0812">Transmembrane</keyword>
<dbReference type="PANTHER" id="PTHR43744">
    <property type="entry name" value="ABC TRANSPORTER PERMEASE PROTEIN MG189-RELATED-RELATED"/>
    <property type="match status" value="1"/>
</dbReference>
<dbReference type="SUPFAM" id="SSF161098">
    <property type="entry name" value="MetI-like"/>
    <property type="match status" value="1"/>
</dbReference>
<evidence type="ECO:0000256" key="2">
    <source>
        <dbReference type="ARBA" id="ARBA00022448"/>
    </source>
</evidence>
<sequence>MSKSIHQVNYFQRAFLIIGGVVMLFPFFWMISSSLKNDVEAFATPPTIFPSSPNLDNYRTVAEYLDLKQLFINSMSVSLIVTFLQLLTSSMAGYAFARIRFRGKSIIFMAYLVTMMIPMQVVVVPLFIEMRELNLIDSYLGLGLPMIVSAFGTFFMRQAMMGIPKEIEEAAILDGAGHFRIFSRIAIPLTIPALSALCILAFMSVWNSFLWPLIVLFSPEKMTIPLGLAILHGEHKTDWPMVMAGTTLAVIPIAIVYLLLQRQITQSFLTAGLKG</sequence>
<dbReference type="GO" id="GO:0005886">
    <property type="term" value="C:plasma membrane"/>
    <property type="evidence" value="ECO:0007669"/>
    <property type="project" value="UniProtKB-SubCell"/>
</dbReference>
<evidence type="ECO:0000256" key="1">
    <source>
        <dbReference type="ARBA" id="ARBA00004651"/>
    </source>
</evidence>
<feature type="domain" description="ABC transmembrane type-1" evidence="8">
    <location>
        <begin position="71"/>
        <end position="260"/>
    </location>
</feature>
<dbReference type="InterPro" id="IPR035906">
    <property type="entry name" value="MetI-like_sf"/>
</dbReference>
<organism evidence="9">
    <name type="scientific">freshwater metagenome</name>
    <dbReference type="NCBI Taxonomy" id="449393"/>
    <lineage>
        <taxon>unclassified sequences</taxon>
        <taxon>metagenomes</taxon>
        <taxon>ecological metagenomes</taxon>
    </lineage>
</organism>
<dbReference type="GO" id="GO:0055085">
    <property type="term" value="P:transmembrane transport"/>
    <property type="evidence" value="ECO:0007669"/>
    <property type="project" value="InterPro"/>
</dbReference>
<dbReference type="AlphaFoldDB" id="A0A6J7I9L3"/>
<feature type="transmembrane region" description="Helical" evidence="7">
    <location>
        <begin position="12"/>
        <end position="31"/>
    </location>
</feature>
<dbReference type="PROSITE" id="PS50928">
    <property type="entry name" value="ABC_TM1"/>
    <property type="match status" value="1"/>
</dbReference>
<reference evidence="9" key="1">
    <citation type="submission" date="2020-05" db="EMBL/GenBank/DDBJ databases">
        <authorList>
            <person name="Chiriac C."/>
            <person name="Salcher M."/>
            <person name="Ghai R."/>
            <person name="Kavagutti S V."/>
        </authorList>
    </citation>
    <scope>NUCLEOTIDE SEQUENCE</scope>
</reference>
<comment type="subcellular location">
    <subcellularLocation>
        <location evidence="1">Cell membrane</location>
        <topology evidence="1">Multi-pass membrane protein</topology>
    </subcellularLocation>
</comment>
<feature type="transmembrane region" description="Helical" evidence="7">
    <location>
        <begin position="189"/>
        <end position="219"/>
    </location>
</feature>